<proteinExistence type="predicted"/>
<evidence type="ECO:0000313" key="2">
    <source>
        <dbReference type="Proteomes" id="UP000295252"/>
    </source>
</evidence>
<sequence length="118" mass="13053">MEINIISPNKYRYQCYPSWAELKVWGNAEPGSTNPIDWPNIKHPFSPLLFAGVRLLKLSPARNPPPNSSFPFPCLLPSPTKKPNQPAPGFCPSPYSASSTPAHQPTLFWLLVVPLSVS</sequence>
<keyword evidence="2" id="KW-1185">Reference proteome</keyword>
<reference evidence="2" key="1">
    <citation type="journal article" date="2014" name="Science">
        <title>The coffee genome provides insight into the convergent evolution of caffeine biosynthesis.</title>
        <authorList>
            <person name="Denoeud F."/>
            <person name="Carretero-Paulet L."/>
            <person name="Dereeper A."/>
            <person name="Droc G."/>
            <person name="Guyot R."/>
            <person name="Pietrella M."/>
            <person name="Zheng C."/>
            <person name="Alberti A."/>
            <person name="Anthony F."/>
            <person name="Aprea G."/>
            <person name="Aury J.M."/>
            <person name="Bento P."/>
            <person name="Bernard M."/>
            <person name="Bocs S."/>
            <person name="Campa C."/>
            <person name="Cenci A."/>
            <person name="Combes M.C."/>
            <person name="Crouzillat D."/>
            <person name="Da Silva C."/>
            <person name="Daddiego L."/>
            <person name="De Bellis F."/>
            <person name="Dussert S."/>
            <person name="Garsmeur O."/>
            <person name="Gayraud T."/>
            <person name="Guignon V."/>
            <person name="Jahn K."/>
            <person name="Jamilloux V."/>
            <person name="Joet T."/>
            <person name="Labadie K."/>
            <person name="Lan T."/>
            <person name="Leclercq J."/>
            <person name="Lepelley M."/>
            <person name="Leroy T."/>
            <person name="Li L.T."/>
            <person name="Librado P."/>
            <person name="Lopez L."/>
            <person name="Munoz A."/>
            <person name="Noel B."/>
            <person name="Pallavicini A."/>
            <person name="Perrotta G."/>
            <person name="Poncet V."/>
            <person name="Pot D."/>
            <person name="Priyono X."/>
            <person name="Rigoreau M."/>
            <person name="Rouard M."/>
            <person name="Rozas J."/>
            <person name="Tranchant-Dubreuil C."/>
            <person name="VanBuren R."/>
            <person name="Zhang Q."/>
            <person name="Andrade A.C."/>
            <person name="Argout X."/>
            <person name="Bertrand B."/>
            <person name="de Kochko A."/>
            <person name="Graziosi G."/>
            <person name="Henry R.J."/>
            <person name="Jayarama X."/>
            <person name="Ming R."/>
            <person name="Nagai C."/>
            <person name="Rounsley S."/>
            <person name="Sankoff D."/>
            <person name="Giuliano G."/>
            <person name="Albert V.A."/>
            <person name="Wincker P."/>
            <person name="Lashermes P."/>
        </authorList>
    </citation>
    <scope>NUCLEOTIDE SEQUENCE [LARGE SCALE GENOMIC DNA]</scope>
    <source>
        <strain evidence="2">cv. DH200-94</strain>
    </source>
</reference>
<accession>A0A068UY40</accession>
<dbReference type="EMBL" id="HG739152">
    <property type="protein sequence ID" value="CDP12563.1"/>
    <property type="molecule type" value="Genomic_DNA"/>
</dbReference>
<evidence type="ECO:0000313" key="1">
    <source>
        <dbReference type="EMBL" id="CDP12563.1"/>
    </source>
</evidence>
<gene>
    <name evidence="1" type="ORF">GSCOC_T00036208001</name>
</gene>
<dbReference type="InParanoid" id="A0A068UY40"/>
<organism evidence="1 2">
    <name type="scientific">Coffea canephora</name>
    <name type="common">Robusta coffee</name>
    <dbReference type="NCBI Taxonomy" id="49390"/>
    <lineage>
        <taxon>Eukaryota</taxon>
        <taxon>Viridiplantae</taxon>
        <taxon>Streptophyta</taxon>
        <taxon>Embryophyta</taxon>
        <taxon>Tracheophyta</taxon>
        <taxon>Spermatophyta</taxon>
        <taxon>Magnoliopsida</taxon>
        <taxon>eudicotyledons</taxon>
        <taxon>Gunneridae</taxon>
        <taxon>Pentapetalae</taxon>
        <taxon>asterids</taxon>
        <taxon>lamiids</taxon>
        <taxon>Gentianales</taxon>
        <taxon>Rubiaceae</taxon>
        <taxon>Ixoroideae</taxon>
        <taxon>Gardenieae complex</taxon>
        <taxon>Bertiereae - Coffeeae clade</taxon>
        <taxon>Coffeeae</taxon>
        <taxon>Coffea</taxon>
    </lineage>
</organism>
<name>A0A068UY40_COFCA</name>
<dbReference type="Gramene" id="CDP12563">
    <property type="protein sequence ID" value="CDP12563"/>
    <property type="gene ID" value="GSCOC_T00036208001"/>
</dbReference>
<dbReference type="Proteomes" id="UP000295252">
    <property type="component" value="Chromosome XI"/>
</dbReference>
<dbReference type="AlphaFoldDB" id="A0A068UY40"/>
<protein>
    <submittedName>
        <fullName evidence="1">Uncharacterized protein</fullName>
    </submittedName>
</protein>